<dbReference type="EMBL" id="CP019384">
    <property type="protein sequence ID" value="QAT16761.1"/>
    <property type="molecule type" value="Genomic_DNA"/>
</dbReference>
<reference evidence="14 15" key="1">
    <citation type="submission" date="2017-01" db="EMBL/GenBank/DDBJ databases">
        <title>First insights into the biology of 'candidatus Vampirococcus archaeovorus'.</title>
        <authorList>
            <person name="Kizina J."/>
            <person name="Jordan S."/>
            <person name="Stueber K."/>
            <person name="Reinhardt R."/>
            <person name="Harder J."/>
        </authorList>
    </citation>
    <scope>NUCLEOTIDE SEQUENCE [LARGE SCALE GENOMIC DNA]</scope>
    <source>
        <strain evidence="14 15">LiM</strain>
    </source>
</reference>
<dbReference type="Pfam" id="PF01025">
    <property type="entry name" value="GrpE"/>
    <property type="match status" value="1"/>
</dbReference>
<evidence type="ECO:0000256" key="1">
    <source>
        <dbReference type="ARBA" id="ARBA00004496"/>
    </source>
</evidence>
<evidence type="ECO:0000256" key="11">
    <source>
        <dbReference type="RuleBase" id="RU000639"/>
    </source>
</evidence>
<dbReference type="GO" id="GO:0042803">
    <property type="term" value="F:protein homodimerization activity"/>
    <property type="evidence" value="ECO:0007669"/>
    <property type="project" value="InterPro"/>
</dbReference>
<dbReference type="GO" id="GO:0051087">
    <property type="term" value="F:protein-folding chaperone binding"/>
    <property type="evidence" value="ECO:0007669"/>
    <property type="project" value="InterPro"/>
</dbReference>
<dbReference type="Gene3D" id="3.90.20.20">
    <property type="match status" value="1"/>
</dbReference>
<dbReference type="FunFam" id="2.30.22.10:FF:000001">
    <property type="entry name" value="Protein GrpE"/>
    <property type="match status" value="1"/>
</dbReference>
<dbReference type="SUPFAM" id="SSF58014">
    <property type="entry name" value="Coiled-coil domain of nucleotide exchange factor GrpE"/>
    <property type="match status" value="1"/>
</dbReference>
<dbReference type="RefSeq" id="WP_128699397.1">
    <property type="nucleotide sequence ID" value="NZ_CP019384.1"/>
</dbReference>
<comment type="subcellular location">
    <subcellularLocation>
        <location evidence="1 10">Cytoplasm</location>
    </subcellularLocation>
</comment>
<dbReference type="AlphaFoldDB" id="A0A410P3U1"/>
<evidence type="ECO:0000313" key="14">
    <source>
        <dbReference type="EMBL" id="QAT16761.1"/>
    </source>
</evidence>
<evidence type="ECO:0000256" key="6">
    <source>
        <dbReference type="ARBA" id="ARBA00023186"/>
    </source>
</evidence>
<dbReference type="Gene3D" id="2.30.22.10">
    <property type="entry name" value="Head domain of nucleotide exchange factor GrpE"/>
    <property type="match status" value="1"/>
</dbReference>
<dbReference type="PANTHER" id="PTHR21237:SF23">
    <property type="entry name" value="GRPE PROTEIN HOMOLOG, MITOCHONDRIAL"/>
    <property type="match status" value="1"/>
</dbReference>
<keyword evidence="5 10" id="KW-0346">Stress response</keyword>
<dbReference type="GO" id="GO:0005737">
    <property type="term" value="C:cytoplasm"/>
    <property type="evidence" value="ECO:0007669"/>
    <property type="project" value="UniProtKB-SubCell"/>
</dbReference>
<evidence type="ECO:0000256" key="12">
    <source>
        <dbReference type="RuleBase" id="RU004478"/>
    </source>
</evidence>
<evidence type="ECO:0000256" key="10">
    <source>
        <dbReference type="HAMAP-Rule" id="MF_01151"/>
    </source>
</evidence>
<evidence type="ECO:0000256" key="8">
    <source>
        <dbReference type="ARBA" id="ARBA00072274"/>
    </source>
</evidence>
<evidence type="ECO:0000256" key="13">
    <source>
        <dbReference type="SAM" id="MobiDB-lite"/>
    </source>
</evidence>
<dbReference type="KEGG" id="vai:BU251_02925"/>
<proteinExistence type="inferred from homology"/>
<feature type="compositionally biased region" description="Basic and acidic residues" evidence="13">
    <location>
        <begin position="1"/>
        <end position="25"/>
    </location>
</feature>
<dbReference type="HAMAP" id="MF_01151">
    <property type="entry name" value="GrpE"/>
    <property type="match status" value="1"/>
</dbReference>
<gene>
    <name evidence="10" type="primary">grpE</name>
    <name evidence="14" type="ORF">BU251_02925</name>
</gene>
<comment type="function">
    <text evidence="7 10 11">Participates actively in the response to hyperosmotic and heat shock by preventing the aggregation of stress-denatured proteins, in association with DnaK and GrpE. It is the nucleotide exchange factor for DnaK and may function as a thermosensor. Unfolded proteins bind initially to DnaJ; upon interaction with the DnaJ-bound protein, DnaK hydrolyzes its bound ATP, resulting in the formation of a stable complex. GrpE releases ADP from DnaK; ATP binding to DnaK triggers the release of the substrate protein, thus completing the reaction cycle. Several rounds of ATP-dependent interactions between DnaJ, DnaK and GrpE are required for fully efficient folding.</text>
</comment>
<comment type="subunit">
    <text evidence="3 10">Homodimer.</text>
</comment>
<dbReference type="SUPFAM" id="SSF51064">
    <property type="entry name" value="Head domain of nucleotide exchange factor GrpE"/>
    <property type="match status" value="1"/>
</dbReference>
<organism evidence="14 15">
    <name type="scientific">Velamenicoccus archaeovorus</name>
    <dbReference type="NCBI Taxonomy" id="1930593"/>
    <lineage>
        <taxon>Bacteria</taxon>
        <taxon>Pseudomonadati</taxon>
        <taxon>Candidatus Omnitrophota</taxon>
        <taxon>Candidatus Velamenicoccus</taxon>
    </lineage>
</organism>
<name>A0A410P3U1_VELA1</name>
<evidence type="ECO:0000256" key="3">
    <source>
        <dbReference type="ARBA" id="ARBA00011738"/>
    </source>
</evidence>
<dbReference type="OrthoDB" id="9812586at2"/>
<dbReference type="InterPro" id="IPR000740">
    <property type="entry name" value="GrpE"/>
</dbReference>
<keyword evidence="4 10" id="KW-0963">Cytoplasm</keyword>
<evidence type="ECO:0000256" key="2">
    <source>
        <dbReference type="ARBA" id="ARBA00009054"/>
    </source>
</evidence>
<keyword evidence="6 10" id="KW-0143">Chaperone</keyword>
<dbReference type="NCBIfam" id="NF010738">
    <property type="entry name" value="PRK14140.1"/>
    <property type="match status" value="1"/>
</dbReference>
<evidence type="ECO:0000313" key="15">
    <source>
        <dbReference type="Proteomes" id="UP000287243"/>
    </source>
</evidence>
<dbReference type="PANTHER" id="PTHR21237">
    <property type="entry name" value="GRPE PROTEIN"/>
    <property type="match status" value="1"/>
</dbReference>
<evidence type="ECO:0000256" key="9">
    <source>
        <dbReference type="ARBA" id="ARBA00076414"/>
    </source>
</evidence>
<sequence length="199" mass="22756">MNKNGHTNDKKNHLFSDPDAVKPGKEVPPAAAGSGDTVTLKREEYEKLKEEAAKAKETWDRLLRQQADFDNMRKRVERDKQEFQKYAHEDIIVDLLGILDDLERSVEAAEKGQENSDAFLKGIEMILAHLYELLKKRGVSAISAQGQKFDPNQHEALVQTESCDHEDGEVIEEMQKGYRLNDRVIRTAKVRVAKRVEQK</sequence>
<dbReference type="PROSITE" id="PS01071">
    <property type="entry name" value="GRPE"/>
    <property type="match status" value="1"/>
</dbReference>
<dbReference type="CDD" id="cd00446">
    <property type="entry name" value="GrpE"/>
    <property type="match status" value="1"/>
</dbReference>
<dbReference type="GO" id="GO:0006457">
    <property type="term" value="P:protein folding"/>
    <property type="evidence" value="ECO:0007669"/>
    <property type="project" value="InterPro"/>
</dbReference>
<evidence type="ECO:0000256" key="5">
    <source>
        <dbReference type="ARBA" id="ARBA00023016"/>
    </source>
</evidence>
<feature type="region of interest" description="Disordered" evidence="13">
    <location>
        <begin position="1"/>
        <end position="39"/>
    </location>
</feature>
<dbReference type="PRINTS" id="PR00773">
    <property type="entry name" value="GRPEPROTEIN"/>
</dbReference>
<dbReference type="GO" id="GO:0000774">
    <property type="term" value="F:adenyl-nucleotide exchange factor activity"/>
    <property type="evidence" value="ECO:0007669"/>
    <property type="project" value="InterPro"/>
</dbReference>
<protein>
    <recommendedName>
        <fullName evidence="8 10">Protein GrpE</fullName>
    </recommendedName>
    <alternativeName>
        <fullName evidence="9 10">HSP-70 cofactor</fullName>
    </alternativeName>
</protein>
<evidence type="ECO:0000256" key="7">
    <source>
        <dbReference type="ARBA" id="ARBA00053401"/>
    </source>
</evidence>
<dbReference type="InterPro" id="IPR009012">
    <property type="entry name" value="GrpE_head"/>
</dbReference>
<accession>A0A410P3U1</accession>
<comment type="similarity">
    <text evidence="2 10 12">Belongs to the GrpE family.</text>
</comment>
<evidence type="ECO:0000256" key="4">
    <source>
        <dbReference type="ARBA" id="ARBA00022490"/>
    </source>
</evidence>
<keyword evidence="15" id="KW-1185">Reference proteome</keyword>
<dbReference type="InterPro" id="IPR013805">
    <property type="entry name" value="GrpE_CC"/>
</dbReference>
<dbReference type="GO" id="GO:0051082">
    <property type="term" value="F:unfolded protein binding"/>
    <property type="evidence" value="ECO:0007669"/>
    <property type="project" value="TreeGrafter"/>
</dbReference>
<dbReference type="Proteomes" id="UP000287243">
    <property type="component" value="Chromosome"/>
</dbReference>